<evidence type="ECO:0000259" key="8">
    <source>
        <dbReference type="SMART" id="SM00382"/>
    </source>
</evidence>
<dbReference type="Proteomes" id="UP000000226">
    <property type="component" value="Chromosome 2"/>
</dbReference>
<dbReference type="PROSITE" id="PS00674">
    <property type="entry name" value="AAA"/>
    <property type="match status" value="1"/>
</dbReference>
<dbReference type="InterPro" id="IPR003593">
    <property type="entry name" value="AAA+_ATPase"/>
</dbReference>
<dbReference type="PANTHER" id="PTHR23070">
    <property type="entry name" value="BCS1 AAA-TYPE ATPASE"/>
    <property type="match status" value="1"/>
</dbReference>
<dbReference type="Gene3D" id="6.10.280.40">
    <property type="match status" value="1"/>
</dbReference>
<dbReference type="GO" id="GO:0016887">
    <property type="term" value="F:ATP hydrolysis activity"/>
    <property type="evidence" value="ECO:0007669"/>
    <property type="project" value="InterPro"/>
</dbReference>
<dbReference type="Gene3D" id="3.40.50.300">
    <property type="entry name" value="P-loop containing nucleotide triphosphate hydrolases"/>
    <property type="match status" value="1"/>
</dbReference>
<organism evidence="9 10">
    <name type="scientific">Phaseolus vulgaris</name>
    <name type="common">Kidney bean</name>
    <name type="synonym">French bean</name>
    <dbReference type="NCBI Taxonomy" id="3885"/>
    <lineage>
        <taxon>Eukaryota</taxon>
        <taxon>Viridiplantae</taxon>
        <taxon>Streptophyta</taxon>
        <taxon>Embryophyta</taxon>
        <taxon>Tracheophyta</taxon>
        <taxon>Spermatophyta</taxon>
        <taxon>Magnoliopsida</taxon>
        <taxon>eudicotyledons</taxon>
        <taxon>Gunneridae</taxon>
        <taxon>Pentapetalae</taxon>
        <taxon>rosids</taxon>
        <taxon>fabids</taxon>
        <taxon>Fabales</taxon>
        <taxon>Fabaceae</taxon>
        <taxon>Papilionoideae</taxon>
        <taxon>50 kb inversion clade</taxon>
        <taxon>NPAAA clade</taxon>
        <taxon>indigoferoid/millettioid clade</taxon>
        <taxon>Phaseoleae</taxon>
        <taxon>Phaseolus</taxon>
    </lineage>
</organism>
<dbReference type="EMBL" id="CM002289">
    <property type="protein sequence ID" value="ESW30588.1"/>
    <property type="molecule type" value="Genomic_DNA"/>
</dbReference>
<evidence type="ECO:0000313" key="10">
    <source>
        <dbReference type="Proteomes" id="UP000000226"/>
    </source>
</evidence>
<keyword evidence="6" id="KW-0547">Nucleotide-binding</keyword>
<dbReference type="InterPro" id="IPR003960">
    <property type="entry name" value="ATPase_AAA_CS"/>
</dbReference>
<dbReference type="OMA" id="IKWESIN"/>
<name>V7CMK2_PHAVU</name>
<accession>V7CMK2</accession>
<sequence length="506" mass="58107">MFSPRDMPSPSSIFSAYASMTASIMLLRSMANELVPQPIRAYLFNTFRYLIKPRSPTLTLIIEDSTGIARNQVYDAAEAYLSTRVSPENERLKISKSPKEKKLTIRLEKGEKVVDYFNGACFKWRFICAESEKNNPNDHTTSNISVRSEKRLFELSFPKKHKEIVLDSYLPFILEKAKEMKDEERVLKMHTLNTSYCYSGVKWDSINLEHPSTFETLAMEPELKNAVIEDLDRFVKRREFYKRVGRAWKRGYLLYGPPGTGKSSLIAAMANYLKFDIFDLQLGNIVRDSDLRKLLLATANRSILVIEDIDCSVDLPERRHGDGRKQTDVQLTLSGLLNFIDGLWSSCGDERIIIFTTNHKERLDPALLRPGRMDMHIHMSYCSYQGFKLLASNYLEIPSEHPLFGEIEGLIEDIQITPAQVAEELMKNEDAEATLEGFAKLLKRKKMEGDVCENYGTEKAEPPHQQQSQSKRRKVGCKQKRGVGISKSNIGVTQRRTRRMRRECSF</sequence>
<evidence type="ECO:0000256" key="2">
    <source>
        <dbReference type="ARBA" id="ARBA00007448"/>
    </source>
</evidence>
<evidence type="ECO:0000256" key="3">
    <source>
        <dbReference type="ARBA" id="ARBA00022801"/>
    </source>
</evidence>
<dbReference type="InterPro" id="IPR027417">
    <property type="entry name" value="P-loop_NTPase"/>
</dbReference>
<dbReference type="AlphaFoldDB" id="V7CMK2"/>
<gene>
    <name evidence="9" type="ORF">PHAVU_002G165700g</name>
</gene>
<reference evidence="10" key="1">
    <citation type="journal article" date="2014" name="Nat. Genet.">
        <title>A reference genome for common bean and genome-wide analysis of dual domestications.</title>
        <authorList>
            <person name="Schmutz J."/>
            <person name="McClean P.E."/>
            <person name="Mamidi S."/>
            <person name="Wu G.A."/>
            <person name="Cannon S.B."/>
            <person name="Grimwood J."/>
            <person name="Jenkins J."/>
            <person name="Shu S."/>
            <person name="Song Q."/>
            <person name="Chavarro C."/>
            <person name="Torres-Torres M."/>
            <person name="Geffroy V."/>
            <person name="Moghaddam S.M."/>
            <person name="Gao D."/>
            <person name="Abernathy B."/>
            <person name="Barry K."/>
            <person name="Blair M."/>
            <person name="Brick M.A."/>
            <person name="Chovatia M."/>
            <person name="Gepts P."/>
            <person name="Goodstein D.M."/>
            <person name="Gonzales M."/>
            <person name="Hellsten U."/>
            <person name="Hyten D.L."/>
            <person name="Jia G."/>
            <person name="Kelly J.D."/>
            <person name="Kudrna D."/>
            <person name="Lee R."/>
            <person name="Richard M.M."/>
            <person name="Miklas P.N."/>
            <person name="Osorno J.M."/>
            <person name="Rodrigues J."/>
            <person name="Thareau V."/>
            <person name="Urrea C.A."/>
            <person name="Wang M."/>
            <person name="Yu Y."/>
            <person name="Zhang M."/>
            <person name="Wing R.A."/>
            <person name="Cregan P.B."/>
            <person name="Rokhsar D.S."/>
            <person name="Jackson S.A."/>
        </authorList>
    </citation>
    <scope>NUCLEOTIDE SEQUENCE [LARGE SCALE GENOMIC DNA]</scope>
    <source>
        <strain evidence="10">cv. G19833</strain>
    </source>
</reference>
<dbReference type="Gramene" id="ESW30588">
    <property type="protein sequence ID" value="ESW30588"/>
    <property type="gene ID" value="PHAVU_002G165700g"/>
</dbReference>
<dbReference type="GO" id="GO:0006950">
    <property type="term" value="P:response to stress"/>
    <property type="evidence" value="ECO:0007669"/>
    <property type="project" value="UniProtKB-ARBA"/>
</dbReference>
<dbReference type="SMR" id="V7CMK2"/>
<keyword evidence="4" id="KW-0460">Magnesium</keyword>
<evidence type="ECO:0000256" key="5">
    <source>
        <dbReference type="ARBA" id="ARBA00049360"/>
    </source>
</evidence>
<evidence type="ECO:0000313" key="9">
    <source>
        <dbReference type="EMBL" id="ESW30588.1"/>
    </source>
</evidence>
<evidence type="ECO:0000256" key="1">
    <source>
        <dbReference type="ARBA" id="ARBA00001946"/>
    </source>
</evidence>
<dbReference type="Pfam" id="PF25568">
    <property type="entry name" value="AAA_lid_At3g28540"/>
    <property type="match status" value="1"/>
</dbReference>
<feature type="domain" description="AAA+ ATPase" evidence="8">
    <location>
        <begin position="248"/>
        <end position="383"/>
    </location>
</feature>
<dbReference type="eggNOG" id="KOG0743">
    <property type="taxonomic scope" value="Eukaryota"/>
</dbReference>
<dbReference type="GO" id="GO:0005524">
    <property type="term" value="F:ATP binding"/>
    <property type="evidence" value="ECO:0007669"/>
    <property type="project" value="UniProtKB-KW"/>
</dbReference>
<feature type="compositionally biased region" description="Basic residues" evidence="7">
    <location>
        <begin position="495"/>
        <end position="506"/>
    </location>
</feature>
<evidence type="ECO:0000256" key="4">
    <source>
        <dbReference type="ARBA" id="ARBA00022842"/>
    </source>
</evidence>
<dbReference type="InterPro" id="IPR058017">
    <property type="entry name" value="At3g28540-like_C"/>
</dbReference>
<dbReference type="SMART" id="SM00382">
    <property type="entry name" value="AAA"/>
    <property type="match status" value="1"/>
</dbReference>
<dbReference type="InterPro" id="IPR025753">
    <property type="entry name" value="AAA_N_dom"/>
</dbReference>
<evidence type="ECO:0000256" key="6">
    <source>
        <dbReference type="RuleBase" id="RU003651"/>
    </source>
</evidence>
<feature type="compositionally biased region" description="Basic residues" evidence="7">
    <location>
        <begin position="470"/>
        <end position="481"/>
    </location>
</feature>
<keyword evidence="6" id="KW-0067">ATP-binding</keyword>
<dbReference type="OrthoDB" id="10251412at2759"/>
<protein>
    <recommendedName>
        <fullName evidence="8">AAA+ ATPase domain-containing protein</fullName>
    </recommendedName>
</protein>
<evidence type="ECO:0000256" key="7">
    <source>
        <dbReference type="SAM" id="MobiDB-lite"/>
    </source>
</evidence>
<comment type="catalytic activity">
    <reaction evidence="5">
        <text>ATP + H2O = ADP + phosphate + H(+)</text>
        <dbReference type="Rhea" id="RHEA:13065"/>
        <dbReference type="ChEBI" id="CHEBI:15377"/>
        <dbReference type="ChEBI" id="CHEBI:15378"/>
        <dbReference type="ChEBI" id="CHEBI:30616"/>
        <dbReference type="ChEBI" id="CHEBI:43474"/>
        <dbReference type="ChEBI" id="CHEBI:456216"/>
    </reaction>
</comment>
<dbReference type="SUPFAM" id="SSF52540">
    <property type="entry name" value="P-loop containing nucleoside triphosphate hydrolases"/>
    <property type="match status" value="1"/>
</dbReference>
<dbReference type="Pfam" id="PF00004">
    <property type="entry name" value="AAA"/>
    <property type="match status" value="1"/>
</dbReference>
<dbReference type="Pfam" id="PF14363">
    <property type="entry name" value="AAA_assoc"/>
    <property type="match status" value="1"/>
</dbReference>
<comment type="similarity">
    <text evidence="2">Belongs to the AAA ATPase family. BCS1 subfamily.</text>
</comment>
<dbReference type="STRING" id="3885.V7CMK2"/>
<keyword evidence="3" id="KW-0378">Hydrolase</keyword>
<feature type="region of interest" description="Disordered" evidence="7">
    <location>
        <begin position="455"/>
        <end position="506"/>
    </location>
</feature>
<dbReference type="CDD" id="cd19510">
    <property type="entry name" value="RecA-like_BCS1"/>
    <property type="match status" value="1"/>
</dbReference>
<dbReference type="InterPro" id="IPR003959">
    <property type="entry name" value="ATPase_AAA_core"/>
</dbReference>
<comment type="cofactor">
    <cofactor evidence="1">
        <name>Mg(2+)</name>
        <dbReference type="ChEBI" id="CHEBI:18420"/>
    </cofactor>
</comment>
<keyword evidence="10" id="KW-1185">Reference proteome</keyword>
<proteinExistence type="inferred from homology"/>
<dbReference type="InterPro" id="IPR050747">
    <property type="entry name" value="Mitochondrial_chaperone_BCS1"/>
</dbReference>